<sequence>MEDLRTAIQLIFPNYYLASIDLKDAFHSIPLHNESRKYVRFCYLGKLYQFVALPFGITSAPYIFTKIMKCVIRTLRGKGFTSVIYLDDYLAIEESFEKCQENINETIKLLESLSFIINYEKSDLVPAQQCRFLGMMIDTNKFCISLPDEKKDNILKLIKSLLHSKVCTIRDFAKVIGKLVATCPALDYANLYIKELEREKIIQLIFNDDCYNKKMQISKIVKNDLHWWVDKLENGHSRKLHDSRFQITIFTNASLSGWGATDGNKQIHGHWSESEKSRYINYLELLAIKKALVELIARRRDVRVLLRVDNTTAISYINRMGGVRIDYLGRLAREIWQWAEKKNIHLFASYISLKENITADRLSRLPRNDDTEWGLNQKYFDKIVPVFGRPNIDLFASEFNNKSESFVSWKPVAGAVAIDAFTVKWTDLNFYAFPPFGLDLKVLTKIKRERPSDIVIVPL</sequence>
<dbReference type="SUPFAM" id="SSF56672">
    <property type="entry name" value="DNA/RNA polymerases"/>
    <property type="match status" value="1"/>
</dbReference>
<dbReference type="CDD" id="cd03714">
    <property type="entry name" value="RT_DIRS1"/>
    <property type="match status" value="1"/>
</dbReference>
<dbReference type="Gene3D" id="3.10.10.10">
    <property type="entry name" value="HIV Type 1 Reverse Transcriptase, subunit A, domain 1"/>
    <property type="match status" value="1"/>
</dbReference>
<organism evidence="2 3">
    <name type="scientific">Trichogramma kaykai</name>
    <dbReference type="NCBI Taxonomy" id="54128"/>
    <lineage>
        <taxon>Eukaryota</taxon>
        <taxon>Metazoa</taxon>
        <taxon>Ecdysozoa</taxon>
        <taxon>Arthropoda</taxon>
        <taxon>Hexapoda</taxon>
        <taxon>Insecta</taxon>
        <taxon>Pterygota</taxon>
        <taxon>Neoptera</taxon>
        <taxon>Endopterygota</taxon>
        <taxon>Hymenoptera</taxon>
        <taxon>Apocrita</taxon>
        <taxon>Proctotrupomorpha</taxon>
        <taxon>Chalcidoidea</taxon>
        <taxon>Trichogrammatidae</taxon>
        <taxon>Trichogramma</taxon>
    </lineage>
</organism>
<protein>
    <recommendedName>
        <fullName evidence="1">Reverse transcriptase domain-containing protein</fullName>
    </recommendedName>
</protein>
<dbReference type="GO" id="GO:0071897">
    <property type="term" value="P:DNA biosynthetic process"/>
    <property type="evidence" value="ECO:0007669"/>
    <property type="project" value="UniProtKB-ARBA"/>
</dbReference>
<reference evidence="2 3" key="1">
    <citation type="journal article" date="2024" name="bioRxiv">
        <title>A reference genome for Trichogramma kaykai: A tiny desert-dwelling parasitoid wasp with competing sex-ratio distorters.</title>
        <authorList>
            <person name="Culotta J."/>
            <person name="Lindsey A.R."/>
        </authorList>
    </citation>
    <scope>NUCLEOTIDE SEQUENCE [LARGE SCALE GENOMIC DNA]</scope>
    <source>
        <strain evidence="2 3">KSX58</strain>
    </source>
</reference>
<feature type="domain" description="Reverse transcriptase" evidence="1">
    <location>
        <begin position="1"/>
        <end position="137"/>
    </location>
</feature>
<dbReference type="PANTHER" id="PTHR33050">
    <property type="entry name" value="REVERSE TRANSCRIPTASE DOMAIN-CONTAINING PROTEIN"/>
    <property type="match status" value="1"/>
</dbReference>
<proteinExistence type="predicted"/>
<evidence type="ECO:0000313" key="3">
    <source>
        <dbReference type="Proteomes" id="UP001627154"/>
    </source>
</evidence>
<dbReference type="InterPro" id="IPR000477">
    <property type="entry name" value="RT_dom"/>
</dbReference>
<dbReference type="Gene3D" id="3.30.70.270">
    <property type="match status" value="1"/>
</dbReference>
<dbReference type="AlphaFoldDB" id="A0ABD2WHK3"/>
<name>A0ABD2WHK3_9HYME</name>
<accession>A0ABD2WHK3</accession>
<dbReference type="PROSITE" id="PS50878">
    <property type="entry name" value="RT_POL"/>
    <property type="match status" value="1"/>
</dbReference>
<dbReference type="PANTHER" id="PTHR33050:SF7">
    <property type="entry name" value="RIBONUCLEASE H"/>
    <property type="match status" value="1"/>
</dbReference>
<keyword evidence="3" id="KW-1185">Reference proteome</keyword>
<dbReference type="InterPro" id="IPR052055">
    <property type="entry name" value="Hepadnavirus_pol/RT"/>
</dbReference>
<dbReference type="Pfam" id="PF00078">
    <property type="entry name" value="RVT_1"/>
    <property type="match status" value="1"/>
</dbReference>
<dbReference type="CDD" id="cd09275">
    <property type="entry name" value="RNase_HI_RT_DIRS1"/>
    <property type="match status" value="1"/>
</dbReference>
<gene>
    <name evidence="2" type="ORF">TKK_013407</name>
</gene>
<dbReference type="Proteomes" id="UP001627154">
    <property type="component" value="Unassembled WGS sequence"/>
</dbReference>
<evidence type="ECO:0000313" key="2">
    <source>
        <dbReference type="EMBL" id="KAL3392089.1"/>
    </source>
</evidence>
<dbReference type="InterPro" id="IPR043128">
    <property type="entry name" value="Rev_trsase/Diguanyl_cyclase"/>
</dbReference>
<dbReference type="InterPro" id="IPR043502">
    <property type="entry name" value="DNA/RNA_pol_sf"/>
</dbReference>
<evidence type="ECO:0000259" key="1">
    <source>
        <dbReference type="PROSITE" id="PS50878"/>
    </source>
</evidence>
<dbReference type="EMBL" id="JBJJXI010000107">
    <property type="protein sequence ID" value="KAL3392089.1"/>
    <property type="molecule type" value="Genomic_DNA"/>
</dbReference>
<comment type="caution">
    <text evidence="2">The sequence shown here is derived from an EMBL/GenBank/DDBJ whole genome shotgun (WGS) entry which is preliminary data.</text>
</comment>